<dbReference type="SUPFAM" id="SSF50249">
    <property type="entry name" value="Nucleic acid-binding proteins"/>
    <property type="match status" value="2"/>
</dbReference>
<feature type="region of interest" description="Disordered" evidence="1">
    <location>
        <begin position="279"/>
        <end position="308"/>
    </location>
</feature>
<comment type="caution">
    <text evidence="3">The sequence shown here is derived from an EMBL/GenBank/DDBJ whole genome shotgun (WGS) entry which is preliminary data.</text>
</comment>
<gene>
    <name evidence="3" type="ORF">SCF082_LOCUS17380</name>
</gene>
<dbReference type="InterPro" id="IPR012340">
    <property type="entry name" value="NA-bd_OB-fold"/>
</dbReference>
<dbReference type="Proteomes" id="UP001642464">
    <property type="component" value="Unassembled WGS sequence"/>
</dbReference>
<dbReference type="InterPro" id="IPR002059">
    <property type="entry name" value="CSP_DNA-bd"/>
</dbReference>
<evidence type="ECO:0000256" key="1">
    <source>
        <dbReference type="SAM" id="MobiDB-lite"/>
    </source>
</evidence>
<keyword evidence="3" id="KW-0762">Sugar transport</keyword>
<dbReference type="Gene3D" id="2.40.50.140">
    <property type="entry name" value="Nucleic acid-binding proteins"/>
    <property type="match status" value="2"/>
</dbReference>
<evidence type="ECO:0000313" key="3">
    <source>
        <dbReference type="EMBL" id="CAK9026182.1"/>
    </source>
</evidence>
<feature type="domain" description="CSD" evidence="2">
    <location>
        <begin position="134"/>
        <end position="200"/>
    </location>
</feature>
<keyword evidence="3" id="KW-0813">Transport</keyword>
<organism evidence="3 4">
    <name type="scientific">Durusdinium trenchii</name>
    <dbReference type="NCBI Taxonomy" id="1381693"/>
    <lineage>
        <taxon>Eukaryota</taxon>
        <taxon>Sar</taxon>
        <taxon>Alveolata</taxon>
        <taxon>Dinophyceae</taxon>
        <taxon>Suessiales</taxon>
        <taxon>Symbiodiniaceae</taxon>
        <taxon>Durusdinium</taxon>
    </lineage>
</organism>
<keyword evidence="4" id="KW-1185">Reference proteome</keyword>
<protein>
    <submittedName>
        <fullName evidence="3">Sugar transporter SWEET1</fullName>
    </submittedName>
</protein>
<dbReference type="CDD" id="cd04458">
    <property type="entry name" value="CSP_CDS"/>
    <property type="match status" value="1"/>
</dbReference>
<evidence type="ECO:0000259" key="2">
    <source>
        <dbReference type="PROSITE" id="PS51857"/>
    </source>
</evidence>
<dbReference type="SMART" id="SM00357">
    <property type="entry name" value="CSP"/>
    <property type="match status" value="2"/>
</dbReference>
<dbReference type="InterPro" id="IPR011129">
    <property type="entry name" value="CSD"/>
</dbReference>
<reference evidence="3 4" key="1">
    <citation type="submission" date="2024-02" db="EMBL/GenBank/DDBJ databases">
        <authorList>
            <person name="Chen Y."/>
            <person name="Shah S."/>
            <person name="Dougan E. K."/>
            <person name="Thang M."/>
            <person name="Chan C."/>
        </authorList>
    </citation>
    <scope>NUCLEOTIDE SEQUENCE [LARGE SCALE GENOMIC DNA]</scope>
</reference>
<name>A0ABP0KJI1_9DINO</name>
<dbReference type="PROSITE" id="PS51857">
    <property type="entry name" value="CSD_2"/>
    <property type="match status" value="1"/>
</dbReference>
<sequence>MAEDDGEKPADSPTAAATAPALAMAIPGLPAQTAVAQVPGATGAVQMDPAAYAQWLQAVQAQQALSQALYLQQIAAAAGGGAGGGVIALPAGLPTLPGLPAGLPAGLPGVALPAVASTAPAPAPRPAPVIEGPTYTGQIVDYNEEKGFGFIECKETQEIYGKDIFLLRSSLNGLIVSTGDRVNFRIQTGFKGPKAVEIEVVERIQEMADRLPTYYGIIKNFHHDRGLGFIECDETKDVYEKDILVLRSQLGEQVEGAVVSFNIVEDARGVKAANVKICPEGFPPGKEPKPRPPKGKGKGKGKEFGKDGKGFGKDAKGFGKGKGKFEQLWNVATNMLNEWGWWGNDSWDGGWEDPWWPGGNGDWQGQEGKGPGVAPTPTVLDAVRLMKASNLNVIVFKLQAACNVLSIAYGLQIANAAVLMTNMFGLACQVLFLAGERYASLESEWLSFALYLSVVLNSGIFVSSRCVPINLLGQSITVFNVFLYSSPLMNLGIALRTRNSSQFPTFLQLGLCSGRSALWSIYALLIEVRMPKLVRTMIGSFLAGYGGPHSKPDGLCLLLFPGTFACGHCCQSTVVCGQVLLILWQEAYLHYCAVFWISQHVQTRQHFCWRLQGVAIVCRMDSKLHADMCSFWMPLCLVACEV</sequence>
<evidence type="ECO:0000313" key="4">
    <source>
        <dbReference type="Proteomes" id="UP001642464"/>
    </source>
</evidence>
<accession>A0ABP0KJI1</accession>
<proteinExistence type="predicted"/>
<dbReference type="Pfam" id="PF00313">
    <property type="entry name" value="CSD"/>
    <property type="match status" value="1"/>
</dbReference>
<dbReference type="EMBL" id="CAXAMM010011447">
    <property type="protein sequence ID" value="CAK9026182.1"/>
    <property type="molecule type" value="Genomic_DNA"/>
</dbReference>